<dbReference type="InterPro" id="IPR050525">
    <property type="entry name" value="ECM_Assembly_Org"/>
</dbReference>
<dbReference type="PANTHER" id="PTHR24020">
    <property type="entry name" value="COLLAGEN ALPHA"/>
    <property type="match status" value="1"/>
</dbReference>
<evidence type="ECO:0000313" key="2">
    <source>
        <dbReference type="EMBL" id="CAH1797581.1"/>
    </source>
</evidence>
<dbReference type="EMBL" id="CAIIXF020000010">
    <property type="protein sequence ID" value="CAH1797581.1"/>
    <property type="molecule type" value="Genomic_DNA"/>
</dbReference>
<accession>A0A8S4PU75</accession>
<comment type="caution">
    <text evidence="2">The sequence shown here is derived from an EMBL/GenBank/DDBJ whole genome shotgun (WGS) entry which is preliminary data.</text>
</comment>
<name>A0A8S4PU75_OWEFU</name>
<dbReference type="Proteomes" id="UP000749559">
    <property type="component" value="Unassembled WGS sequence"/>
</dbReference>
<sequence>MRAGTYTEMYYTIVLLLALSGTAIGRLSKHRALKLPSGSLKDDPNIEGFCSTLYSAGSPNDVKEKINPCHYYRCQSGNYIRNRCPDGMGLSPIFVKKWLKLKKGSNGNPCTKPNKKCKITLKERGLNDYVTTVCGVDVMIIIDVSCSIEEVDQMKVKQFVNRMVKVFPIKPGFTQVGGLVFSKNIEHVAYLNEFDMRRKVLERFANYPITMKPCGTSTFAALEMARTVYFTEQNGRRPNKKGVLLVITDGFTNPIRRQNETLHQAAMFDAEMPEVQRTVIGVPNIKQEEKGNRGIDGVAEWSKIASSPNDVLTLDSFDALYDIIDDITRKSCETL</sequence>
<dbReference type="OrthoDB" id="6132182at2759"/>
<dbReference type="PANTHER" id="PTHR24020:SF84">
    <property type="entry name" value="VWFA DOMAIN-CONTAINING PROTEIN"/>
    <property type="match status" value="1"/>
</dbReference>
<protein>
    <recommendedName>
        <fullName evidence="1">VWFA domain-containing protein</fullName>
    </recommendedName>
</protein>
<evidence type="ECO:0000259" key="1">
    <source>
        <dbReference type="PROSITE" id="PS50234"/>
    </source>
</evidence>
<dbReference type="Gene3D" id="3.40.50.410">
    <property type="entry name" value="von Willebrand factor, type A domain"/>
    <property type="match status" value="1"/>
</dbReference>
<feature type="domain" description="VWFA" evidence="1">
    <location>
        <begin position="137"/>
        <end position="327"/>
    </location>
</feature>
<dbReference type="SMART" id="SM00327">
    <property type="entry name" value="VWA"/>
    <property type="match status" value="1"/>
</dbReference>
<evidence type="ECO:0000313" key="3">
    <source>
        <dbReference type="Proteomes" id="UP000749559"/>
    </source>
</evidence>
<proteinExistence type="predicted"/>
<dbReference type="InterPro" id="IPR002035">
    <property type="entry name" value="VWF_A"/>
</dbReference>
<keyword evidence="3" id="KW-1185">Reference proteome</keyword>
<dbReference type="InterPro" id="IPR036465">
    <property type="entry name" value="vWFA_dom_sf"/>
</dbReference>
<dbReference type="AlphaFoldDB" id="A0A8S4PU75"/>
<gene>
    <name evidence="2" type="ORF">OFUS_LOCUS21842</name>
</gene>
<dbReference type="SUPFAM" id="SSF53300">
    <property type="entry name" value="vWA-like"/>
    <property type="match status" value="1"/>
</dbReference>
<dbReference type="PROSITE" id="PS50234">
    <property type="entry name" value="VWFA"/>
    <property type="match status" value="1"/>
</dbReference>
<organism evidence="2 3">
    <name type="scientific">Owenia fusiformis</name>
    <name type="common">Polychaete worm</name>
    <dbReference type="NCBI Taxonomy" id="6347"/>
    <lineage>
        <taxon>Eukaryota</taxon>
        <taxon>Metazoa</taxon>
        <taxon>Spiralia</taxon>
        <taxon>Lophotrochozoa</taxon>
        <taxon>Annelida</taxon>
        <taxon>Polychaeta</taxon>
        <taxon>Sedentaria</taxon>
        <taxon>Canalipalpata</taxon>
        <taxon>Sabellida</taxon>
        <taxon>Oweniida</taxon>
        <taxon>Oweniidae</taxon>
        <taxon>Owenia</taxon>
    </lineage>
</organism>
<reference evidence="2" key="1">
    <citation type="submission" date="2022-03" db="EMBL/GenBank/DDBJ databases">
        <authorList>
            <person name="Martin C."/>
        </authorList>
    </citation>
    <scope>NUCLEOTIDE SEQUENCE</scope>
</reference>
<dbReference type="Pfam" id="PF00092">
    <property type="entry name" value="VWA"/>
    <property type="match status" value="1"/>
</dbReference>